<dbReference type="PROSITE" id="PS00012">
    <property type="entry name" value="PHOSPHOPANTETHEINE"/>
    <property type="match status" value="1"/>
</dbReference>
<dbReference type="PANTHER" id="PTHR45527">
    <property type="entry name" value="NONRIBOSOMAL PEPTIDE SYNTHETASE"/>
    <property type="match status" value="1"/>
</dbReference>
<dbReference type="FunFam" id="2.30.38.10:FF:000001">
    <property type="entry name" value="Non-ribosomal peptide synthetase PvdI"/>
    <property type="match status" value="1"/>
</dbReference>
<dbReference type="PROSITE" id="PS00455">
    <property type="entry name" value="AMP_BINDING"/>
    <property type="match status" value="1"/>
</dbReference>
<dbReference type="PANTHER" id="PTHR45527:SF1">
    <property type="entry name" value="FATTY ACID SYNTHASE"/>
    <property type="match status" value="1"/>
</dbReference>
<dbReference type="NCBIfam" id="TIGR01733">
    <property type="entry name" value="AA-adenyl-dom"/>
    <property type="match status" value="1"/>
</dbReference>
<dbReference type="SUPFAM" id="SSF56801">
    <property type="entry name" value="Acetyl-CoA synthetase-like"/>
    <property type="match status" value="1"/>
</dbReference>
<dbReference type="InterPro" id="IPR025110">
    <property type="entry name" value="AMP-bd_C"/>
</dbReference>
<dbReference type="SMART" id="SM00823">
    <property type="entry name" value="PKS_PP"/>
    <property type="match status" value="1"/>
</dbReference>
<dbReference type="AlphaFoldDB" id="K9ZNH1"/>
<dbReference type="CDD" id="cd17646">
    <property type="entry name" value="A_NRPS_AB3403-like"/>
    <property type="match status" value="1"/>
</dbReference>
<dbReference type="InterPro" id="IPR006162">
    <property type="entry name" value="Ppantetheine_attach_site"/>
</dbReference>
<dbReference type="Pfam" id="PF00668">
    <property type="entry name" value="Condensation"/>
    <property type="match status" value="1"/>
</dbReference>
<dbReference type="InterPro" id="IPR020845">
    <property type="entry name" value="AMP-binding_CS"/>
</dbReference>
<dbReference type="HOGENOM" id="CLU_000022_2_4_3"/>
<dbReference type="Proteomes" id="UP000010474">
    <property type="component" value="Chromosome"/>
</dbReference>
<protein>
    <submittedName>
        <fullName evidence="6">Amino acid adenylation domain protein</fullName>
        <ecNumber evidence="6">5.1.1.13</ecNumber>
    </submittedName>
</protein>
<dbReference type="InterPro" id="IPR000873">
    <property type="entry name" value="AMP-dep_synth/lig_dom"/>
</dbReference>
<evidence type="ECO:0000313" key="7">
    <source>
        <dbReference type="Proteomes" id="UP000010474"/>
    </source>
</evidence>
<name>K9ZNH1_ANACC</name>
<keyword evidence="7" id="KW-1185">Reference proteome</keyword>
<keyword evidence="4" id="KW-0597">Phosphoprotein</keyword>
<dbReference type="KEGG" id="acy:Anacy_5458"/>
<dbReference type="CDD" id="cd19543">
    <property type="entry name" value="DCL_NRPS"/>
    <property type="match status" value="1"/>
</dbReference>
<dbReference type="InterPro" id="IPR001242">
    <property type="entry name" value="Condensation_dom"/>
</dbReference>
<evidence type="ECO:0000256" key="2">
    <source>
        <dbReference type="ARBA" id="ARBA00006432"/>
    </source>
</evidence>
<comment type="cofactor">
    <cofactor evidence="1">
        <name>pantetheine 4'-phosphate</name>
        <dbReference type="ChEBI" id="CHEBI:47942"/>
    </cofactor>
</comment>
<dbReference type="GO" id="GO:0031177">
    <property type="term" value="F:phosphopantetheine binding"/>
    <property type="evidence" value="ECO:0007669"/>
    <property type="project" value="InterPro"/>
</dbReference>
<reference evidence="7" key="1">
    <citation type="journal article" date="2013" name="Proc. Natl. Acad. Sci. U.S.A.">
        <title>Improving the coverage of the cyanobacterial phylum using diversity-driven genome sequencing.</title>
        <authorList>
            <person name="Shih P.M."/>
            <person name="Wu D."/>
            <person name="Latifi A."/>
            <person name="Axen S.D."/>
            <person name="Fewer D.P."/>
            <person name="Talla E."/>
            <person name="Calteau A."/>
            <person name="Cai F."/>
            <person name="Tandeau de Marsac N."/>
            <person name="Rippka R."/>
            <person name="Herdman M."/>
            <person name="Sivonen K."/>
            <person name="Coursin T."/>
            <person name="Laurent T."/>
            <person name="Goodwin L."/>
            <person name="Nolan M."/>
            <person name="Davenport K.W."/>
            <person name="Han C.S."/>
            <person name="Rubin E.M."/>
            <person name="Eisen J.A."/>
            <person name="Woyke T."/>
            <person name="Gugger M."/>
            <person name="Kerfeld C.A."/>
        </authorList>
    </citation>
    <scope>NUCLEOTIDE SEQUENCE [LARGE SCALE GENOMIC DNA]</scope>
    <source>
        <strain evidence="7">ATCC 27899 / PCC 7122</strain>
    </source>
</reference>
<dbReference type="Gene3D" id="3.30.559.10">
    <property type="entry name" value="Chloramphenicol acetyltransferase-like domain"/>
    <property type="match status" value="1"/>
</dbReference>
<dbReference type="OrthoDB" id="9765680at2"/>
<dbReference type="eggNOG" id="COG1020">
    <property type="taxonomic scope" value="Bacteria"/>
</dbReference>
<keyword evidence="6" id="KW-0413">Isomerase</keyword>
<accession>K9ZNH1</accession>
<evidence type="ECO:0000256" key="1">
    <source>
        <dbReference type="ARBA" id="ARBA00001957"/>
    </source>
</evidence>
<dbReference type="InterPro" id="IPR045851">
    <property type="entry name" value="AMP-bd_C_sf"/>
</dbReference>
<sequence length="1070" mass="121570">MRAKNIEDVYPLSPMQQGMLFHSLYEPTSGTYITQLICDLHGQLNISAFTQAWQQTINQHPVLRTAFVWENLEKPLQVVGQKVNVPWEEQDWRGILPIEQQERLDTLLDTDRKRGFELSKAPLMRLILIRLTDTSYHFAWSHHHLLLDGWSVPIIFLEVLVHYKGLCQCDRPILKSPRPYRDYIAWLQQQNLTEAQVFWQEKLKGFTAPTPLGVDQITRTQEDIHAEQTIQLSLTITAALQSLAQQQHLTLNTLIQGAWALLLKKYSGQEDVVFGATVSGRPSTLENVESMVGLFINTLPMRVKIDAFDSLIPWLQLLQEQQVESRQYEYSPLVEIHGWSQVPRHLPLFESIVVFENYPIDASLQEQITDLNIVKVRSFEKTNFPLTLSAIPGSELVLKIAYKCQRFDQPTITRMLGHLETLLTAIAANPDQRLLELPLLTPKEENQLLVEWNQTQVDYPQQSCIHQLFEQQVELTPDAIAVVFENEQLTYRELNTKANQLAHYLQKLGVKPETLVGICIERSLEMVVGLLGILKAGGAYVPLDPAYPPERIAFMLADAQVPILLTQTSLLETLPTHSAQVICLDTDWDKITLYNPQNPQSSVTSENLIYVIYTSGSTGKPKGAMNTHKGLCNRLLWMQDTYNLTPQDRVLQKTPFSFDVSVWEFFWTLITGAKLVIAQPGGHQDSAYLVQLIAREQITTVHFVPAMLQVFLEESGLETCRFLKRVICSGEALPKTLQDRFFALLDADLHNLYGPTEAAIDVTFWQCQPHSQLPFVPIGRPISNTQIYILDGQGKPTPVGVPGELHIGGVGLARGYLNRPDLTNEKFIPHPFSQELDSRLYKTGDLARYLSHGDIEYLGRVDYQVKLRGFRIELGEIESVISQHPDIREVVVIVHSDQADFQRLVAYLVPRSEQKLIIAELRHFLELRLPDYMIPNVFVILEALPLTPNGKVNRKALPIADTFLRDSEVVFVPPRTSIEKTLAAIYVDVLKLEKVSIHDNFFALGGHSLLATKVISRLREAFNLELPLRTLFERPTIAGLAERIETMRLALTQVSRSSSIIQPGRKEIEL</sequence>
<gene>
    <name evidence="6" type="ordered locus">Anacy_5458</name>
</gene>
<dbReference type="Gene3D" id="2.30.38.10">
    <property type="entry name" value="Luciferase, Domain 3"/>
    <property type="match status" value="1"/>
</dbReference>
<dbReference type="InterPro" id="IPR010071">
    <property type="entry name" value="AA_adenyl_dom"/>
</dbReference>
<evidence type="ECO:0000313" key="6">
    <source>
        <dbReference type="EMBL" id="AFZ60773.1"/>
    </source>
</evidence>
<evidence type="ECO:0000256" key="4">
    <source>
        <dbReference type="ARBA" id="ARBA00022553"/>
    </source>
</evidence>
<dbReference type="FunFam" id="1.10.1200.10:FF:000005">
    <property type="entry name" value="Nonribosomal peptide synthetase 1"/>
    <property type="match status" value="1"/>
</dbReference>
<dbReference type="FunFam" id="3.40.50.12780:FF:000012">
    <property type="entry name" value="Non-ribosomal peptide synthetase"/>
    <property type="match status" value="1"/>
</dbReference>
<dbReference type="Gene3D" id="3.30.300.30">
    <property type="match status" value="1"/>
</dbReference>
<dbReference type="STRING" id="272123.Anacy_5458"/>
<comment type="similarity">
    <text evidence="2">Belongs to the ATP-dependent AMP-binding enzyme family.</text>
</comment>
<dbReference type="Gene3D" id="3.30.559.30">
    <property type="entry name" value="Nonribosomal peptide synthetase, condensation domain"/>
    <property type="match status" value="1"/>
</dbReference>
<dbReference type="Pfam" id="PF13193">
    <property type="entry name" value="AMP-binding_C"/>
    <property type="match status" value="1"/>
</dbReference>
<keyword evidence="3" id="KW-0596">Phosphopantetheine</keyword>
<dbReference type="PROSITE" id="PS50075">
    <property type="entry name" value="CARRIER"/>
    <property type="match status" value="1"/>
</dbReference>
<dbReference type="EMBL" id="CP003659">
    <property type="protein sequence ID" value="AFZ60773.1"/>
    <property type="molecule type" value="Genomic_DNA"/>
</dbReference>
<dbReference type="GO" id="GO:0043041">
    <property type="term" value="P:amino acid activation for nonribosomal peptide biosynthetic process"/>
    <property type="evidence" value="ECO:0007669"/>
    <property type="project" value="TreeGrafter"/>
</dbReference>
<dbReference type="GO" id="GO:0047689">
    <property type="term" value="F:aspartate racemase activity"/>
    <property type="evidence" value="ECO:0007669"/>
    <property type="project" value="UniProtKB-EC"/>
</dbReference>
<dbReference type="InterPro" id="IPR036736">
    <property type="entry name" value="ACP-like_sf"/>
</dbReference>
<evidence type="ECO:0000256" key="3">
    <source>
        <dbReference type="ARBA" id="ARBA00022450"/>
    </source>
</evidence>
<proteinExistence type="inferred from homology"/>
<dbReference type="GO" id="GO:0044550">
    <property type="term" value="P:secondary metabolite biosynthetic process"/>
    <property type="evidence" value="ECO:0007669"/>
    <property type="project" value="UniProtKB-ARBA"/>
</dbReference>
<dbReference type="InterPro" id="IPR023213">
    <property type="entry name" value="CAT-like_dom_sf"/>
</dbReference>
<dbReference type="RefSeq" id="WP_015217385.1">
    <property type="nucleotide sequence ID" value="NC_019771.1"/>
</dbReference>
<dbReference type="Gene3D" id="3.40.50.1820">
    <property type="entry name" value="alpha/beta hydrolase"/>
    <property type="match status" value="1"/>
</dbReference>
<dbReference type="Pfam" id="PF00550">
    <property type="entry name" value="PP-binding"/>
    <property type="match status" value="1"/>
</dbReference>
<dbReference type="FunFam" id="3.40.50.980:FF:000001">
    <property type="entry name" value="Non-ribosomal peptide synthetase"/>
    <property type="match status" value="1"/>
</dbReference>
<dbReference type="InterPro" id="IPR009081">
    <property type="entry name" value="PP-bd_ACP"/>
</dbReference>
<dbReference type="SUPFAM" id="SSF47336">
    <property type="entry name" value="ACP-like"/>
    <property type="match status" value="1"/>
</dbReference>
<dbReference type="GO" id="GO:0008610">
    <property type="term" value="P:lipid biosynthetic process"/>
    <property type="evidence" value="ECO:0007669"/>
    <property type="project" value="UniProtKB-ARBA"/>
</dbReference>
<dbReference type="InterPro" id="IPR029058">
    <property type="entry name" value="AB_hydrolase_fold"/>
</dbReference>
<dbReference type="FunFam" id="3.40.50.980:FF:000002">
    <property type="entry name" value="Enterobactin synthetase component F"/>
    <property type="match status" value="1"/>
</dbReference>
<dbReference type="Gene3D" id="3.40.50.980">
    <property type="match status" value="2"/>
</dbReference>
<dbReference type="EC" id="5.1.1.13" evidence="6"/>
<organism evidence="6 7">
    <name type="scientific">Anabaena cylindrica (strain ATCC 27899 / PCC 7122)</name>
    <dbReference type="NCBI Taxonomy" id="272123"/>
    <lineage>
        <taxon>Bacteria</taxon>
        <taxon>Bacillati</taxon>
        <taxon>Cyanobacteriota</taxon>
        <taxon>Cyanophyceae</taxon>
        <taxon>Nostocales</taxon>
        <taxon>Nostocaceae</taxon>
        <taxon>Anabaena</taxon>
    </lineage>
</organism>
<dbReference type="GO" id="GO:0005737">
    <property type="term" value="C:cytoplasm"/>
    <property type="evidence" value="ECO:0007669"/>
    <property type="project" value="TreeGrafter"/>
</dbReference>
<feature type="domain" description="Carrier" evidence="5">
    <location>
        <begin position="973"/>
        <end position="1048"/>
    </location>
</feature>
<evidence type="ECO:0000259" key="5">
    <source>
        <dbReference type="PROSITE" id="PS50075"/>
    </source>
</evidence>
<dbReference type="SUPFAM" id="SSF52777">
    <property type="entry name" value="CoA-dependent acyltransferases"/>
    <property type="match status" value="2"/>
</dbReference>
<dbReference type="Pfam" id="PF00501">
    <property type="entry name" value="AMP-binding"/>
    <property type="match status" value="1"/>
</dbReference>
<dbReference type="PATRIC" id="fig|272123.3.peg.5912"/>
<dbReference type="FunFam" id="3.30.300.30:FF:000010">
    <property type="entry name" value="Enterobactin synthetase component F"/>
    <property type="match status" value="1"/>
</dbReference>
<dbReference type="InterPro" id="IPR020806">
    <property type="entry name" value="PKS_PP-bd"/>
</dbReference>